<dbReference type="GO" id="GO:0004400">
    <property type="term" value="F:histidinol-phosphate transaminase activity"/>
    <property type="evidence" value="ECO:0007669"/>
    <property type="project" value="UniProtKB-EC"/>
</dbReference>
<dbReference type="InterPro" id="IPR015422">
    <property type="entry name" value="PyrdxlP-dep_Trfase_small"/>
</dbReference>
<proteinExistence type="inferred from homology"/>
<keyword evidence="7 11" id="KW-0808">Transferase</keyword>
<dbReference type="InterPro" id="IPR004839">
    <property type="entry name" value="Aminotransferase_I/II_large"/>
</dbReference>
<dbReference type="PANTHER" id="PTHR42885:SF2">
    <property type="entry name" value="HISTIDINOL-PHOSPHATE AMINOTRANSFERASE"/>
    <property type="match status" value="1"/>
</dbReference>
<evidence type="ECO:0000256" key="2">
    <source>
        <dbReference type="ARBA" id="ARBA00005011"/>
    </source>
</evidence>
<evidence type="ECO:0000256" key="11">
    <source>
        <dbReference type="HAMAP-Rule" id="MF_01023"/>
    </source>
</evidence>
<comment type="catalytic activity">
    <reaction evidence="10 11">
        <text>L-histidinol phosphate + 2-oxoglutarate = 3-(imidazol-4-yl)-2-oxopropyl phosphate + L-glutamate</text>
        <dbReference type="Rhea" id="RHEA:23744"/>
        <dbReference type="ChEBI" id="CHEBI:16810"/>
        <dbReference type="ChEBI" id="CHEBI:29985"/>
        <dbReference type="ChEBI" id="CHEBI:57766"/>
        <dbReference type="ChEBI" id="CHEBI:57980"/>
        <dbReference type="EC" id="2.6.1.9"/>
    </reaction>
</comment>
<protein>
    <recommendedName>
        <fullName evidence="11">Histidinol-phosphate aminotransferase</fullName>
        <ecNumber evidence="11">2.6.1.9</ecNumber>
    </recommendedName>
    <alternativeName>
        <fullName evidence="11">Imidazole acetol-phosphate transaminase</fullName>
    </alternativeName>
</protein>
<dbReference type="InterPro" id="IPR015421">
    <property type="entry name" value="PyrdxlP-dep_Trfase_major"/>
</dbReference>
<comment type="pathway">
    <text evidence="2 11">Amino-acid biosynthesis; L-histidine biosynthesis; L-histidine from 5-phospho-alpha-D-ribose 1-diphosphate: step 7/9.</text>
</comment>
<dbReference type="SUPFAM" id="SSF53383">
    <property type="entry name" value="PLP-dependent transferases"/>
    <property type="match status" value="1"/>
</dbReference>
<evidence type="ECO:0000256" key="1">
    <source>
        <dbReference type="ARBA" id="ARBA00001933"/>
    </source>
</evidence>
<comment type="similarity">
    <text evidence="3 11">Belongs to the class-II pyridoxal-phosphate-dependent aminotransferase family. Histidinol-phosphate aminotransferase subfamily.</text>
</comment>
<accession>A0ABY6W9B6</accession>
<comment type="caution">
    <text evidence="13">The sequence shown here is derived from an EMBL/GenBank/DDBJ whole genome shotgun (WGS) entry which is preliminary data.</text>
</comment>
<dbReference type="Proteomes" id="UP000405357">
    <property type="component" value="Unassembled WGS sequence"/>
</dbReference>
<evidence type="ECO:0000259" key="12">
    <source>
        <dbReference type="Pfam" id="PF00155"/>
    </source>
</evidence>
<evidence type="ECO:0000256" key="6">
    <source>
        <dbReference type="ARBA" id="ARBA00022605"/>
    </source>
</evidence>
<dbReference type="EC" id="2.6.1.9" evidence="11"/>
<dbReference type="NCBIfam" id="TIGR01141">
    <property type="entry name" value="hisC"/>
    <property type="match status" value="1"/>
</dbReference>
<evidence type="ECO:0000256" key="9">
    <source>
        <dbReference type="ARBA" id="ARBA00023102"/>
    </source>
</evidence>
<dbReference type="CDD" id="cd00609">
    <property type="entry name" value="AAT_like"/>
    <property type="match status" value="1"/>
</dbReference>
<keyword evidence="8 11" id="KW-0663">Pyridoxal phosphate</keyword>
<evidence type="ECO:0000256" key="4">
    <source>
        <dbReference type="ARBA" id="ARBA00011738"/>
    </source>
</evidence>
<dbReference type="PANTHER" id="PTHR42885">
    <property type="entry name" value="HISTIDINOL-PHOSPHATE AMINOTRANSFERASE-RELATED"/>
    <property type="match status" value="1"/>
</dbReference>
<gene>
    <name evidence="13" type="primary">hisC2</name>
    <name evidence="11" type="synonym">hisC</name>
    <name evidence="13" type="ORF">PSO31014_02830</name>
</gene>
<dbReference type="EMBL" id="CABPSG010000007">
    <property type="protein sequence ID" value="VVE15242.1"/>
    <property type="molecule type" value="Genomic_DNA"/>
</dbReference>
<dbReference type="InterPro" id="IPR015424">
    <property type="entry name" value="PyrdxlP-dep_Trfase"/>
</dbReference>
<reference evidence="13 14" key="1">
    <citation type="submission" date="2019-08" db="EMBL/GenBank/DDBJ databases">
        <authorList>
            <person name="Peeters C."/>
        </authorList>
    </citation>
    <scope>NUCLEOTIDE SEQUENCE [LARGE SCALE GENOMIC DNA]</scope>
    <source>
        <strain evidence="13 14">LMG 31014</strain>
    </source>
</reference>
<dbReference type="Gene3D" id="3.90.1150.10">
    <property type="entry name" value="Aspartate Aminotransferase, domain 1"/>
    <property type="match status" value="1"/>
</dbReference>
<evidence type="ECO:0000313" key="14">
    <source>
        <dbReference type="Proteomes" id="UP000405357"/>
    </source>
</evidence>
<dbReference type="HAMAP" id="MF_01023">
    <property type="entry name" value="HisC_aminotrans_2"/>
    <property type="match status" value="1"/>
</dbReference>
<keyword evidence="5 11" id="KW-0032">Aminotransferase</keyword>
<evidence type="ECO:0000256" key="8">
    <source>
        <dbReference type="ARBA" id="ARBA00022898"/>
    </source>
</evidence>
<comment type="subunit">
    <text evidence="4 11">Homodimer.</text>
</comment>
<keyword evidence="14" id="KW-1185">Reference proteome</keyword>
<evidence type="ECO:0000256" key="3">
    <source>
        <dbReference type="ARBA" id="ARBA00007970"/>
    </source>
</evidence>
<feature type="domain" description="Aminotransferase class I/classII large" evidence="12">
    <location>
        <begin position="39"/>
        <end position="362"/>
    </location>
</feature>
<dbReference type="Gene3D" id="3.40.640.10">
    <property type="entry name" value="Type I PLP-dependent aspartate aminotransferase-like (Major domain)"/>
    <property type="match status" value="1"/>
</dbReference>
<keyword evidence="6 11" id="KW-0028">Amino-acid biosynthesis</keyword>
<organism evidence="13 14">
    <name type="scientific">Pandoraea soli</name>
    <dbReference type="NCBI Taxonomy" id="2508293"/>
    <lineage>
        <taxon>Bacteria</taxon>
        <taxon>Pseudomonadati</taxon>
        <taxon>Pseudomonadota</taxon>
        <taxon>Betaproteobacteria</taxon>
        <taxon>Burkholderiales</taxon>
        <taxon>Burkholderiaceae</taxon>
        <taxon>Pandoraea</taxon>
    </lineage>
</organism>
<dbReference type="Pfam" id="PF00155">
    <property type="entry name" value="Aminotran_1_2"/>
    <property type="match status" value="1"/>
</dbReference>
<feature type="modified residue" description="N6-(pyridoxal phosphate)lysine" evidence="11">
    <location>
        <position position="229"/>
    </location>
</feature>
<evidence type="ECO:0000256" key="10">
    <source>
        <dbReference type="ARBA" id="ARBA00047481"/>
    </source>
</evidence>
<comment type="cofactor">
    <cofactor evidence="1 11">
        <name>pyridoxal 5'-phosphate</name>
        <dbReference type="ChEBI" id="CHEBI:597326"/>
    </cofactor>
</comment>
<evidence type="ECO:0000256" key="7">
    <source>
        <dbReference type="ARBA" id="ARBA00022679"/>
    </source>
</evidence>
<evidence type="ECO:0000313" key="13">
    <source>
        <dbReference type="EMBL" id="VVE15242.1"/>
    </source>
</evidence>
<name>A0ABY6W9B6_9BURK</name>
<sequence length="367" mass="39069">MIPRDVARSSSTAMSVDSVIRSDVLAMSSYAVPDASGFLKLDAMENPYGLPPALRTALGQRLADVALNRYPAPRPQALLETLARTMGVPTGAKLLLGNGSDEIISMIAMATARPDATVIAPMPGFVMYEMSARLAGIEFVGVPLRADFSLDMPAMLGAIASHPGAVVYLAYPNNPTGNLFADDDIETLVRAASRGLVVIDEAYQPFAGKTWMPRLSEFPQLLVMRTVSKLGLAGIRLGYVAGSPQWLEQIDKVRPPYNINVLTQACAEFMLDHLGVLDAQAAELRAERTRLAAAVAALPGVSVFPSDANFLLVRVPDADKTHAGLLAHKVLIKNVGKMHVLLANCLRLTVGTPTENAAMVKALAASL</sequence>
<dbReference type="InterPro" id="IPR005861">
    <property type="entry name" value="HisP_aminotrans"/>
</dbReference>
<keyword evidence="9 11" id="KW-0368">Histidine biosynthesis</keyword>
<evidence type="ECO:0000256" key="5">
    <source>
        <dbReference type="ARBA" id="ARBA00022576"/>
    </source>
</evidence>